<comment type="similarity">
    <text evidence="2 8">Belongs to the 4-toluene sulfonate uptake permease (TSUP) (TC 2.A.102) family.</text>
</comment>
<dbReference type="Pfam" id="PF01925">
    <property type="entry name" value="TauE"/>
    <property type="match status" value="1"/>
</dbReference>
<feature type="transmembrane region" description="Helical" evidence="8">
    <location>
        <begin position="189"/>
        <end position="209"/>
    </location>
</feature>
<evidence type="ECO:0000256" key="1">
    <source>
        <dbReference type="ARBA" id="ARBA00004651"/>
    </source>
</evidence>
<dbReference type="PANTHER" id="PTHR30269:SF37">
    <property type="entry name" value="MEMBRANE TRANSPORTER PROTEIN"/>
    <property type="match status" value="1"/>
</dbReference>
<keyword evidence="4 8" id="KW-1003">Cell membrane</keyword>
<dbReference type="Proteomes" id="UP000237846">
    <property type="component" value="Unassembled WGS sequence"/>
</dbReference>
<evidence type="ECO:0000256" key="7">
    <source>
        <dbReference type="ARBA" id="ARBA00023136"/>
    </source>
</evidence>
<dbReference type="RefSeq" id="WP_245930496.1">
    <property type="nucleotide sequence ID" value="NZ_PVZC01000010.1"/>
</dbReference>
<evidence type="ECO:0000256" key="8">
    <source>
        <dbReference type="RuleBase" id="RU363041"/>
    </source>
</evidence>
<reference evidence="9 10" key="1">
    <citation type="submission" date="2018-03" db="EMBL/GenBank/DDBJ databases">
        <title>Genomic Encyclopedia of Archaeal and Bacterial Type Strains, Phase II (KMG-II): from individual species to whole genera.</title>
        <authorList>
            <person name="Goeker M."/>
        </authorList>
    </citation>
    <scope>NUCLEOTIDE SEQUENCE [LARGE SCALE GENOMIC DNA]</scope>
    <source>
        <strain evidence="9 10">DSM 45601</strain>
    </source>
</reference>
<evidence type="ECO:0000256" key="3">
    <source>
        <dbReference type="ARBA" id="ARBA00022448"/>
    </source>
</evidence>
<proteinExistence type="inferred from homology"/>
<dbReference type="EMBL" id="PVZC01000010">
    <property type="protein sequence ID" value="PRX92397.1"/>
    <property type="molecule type" value="Genomic_DNA"/>
</dbReference>
<feature type="transmembrane region" description="Helical" evidence="8">
    <location>
        <begin position="71"/>
        <end position="91"/>
    </location>
</feature>
<evidence type="ECO:0000256" key="6">
    <source>
        <dbReference type="ARBA" id="ARBA00022989"/>
    </source>
</evidence>
<evidence type="ECO:0000256" key="2">
    <source>
        <dbReference type="ARBA" id="ARBA00009142"/>
    </source>
</evidence>
<comment type="subcellular location">
    <subcellularLocation>
        <location evidence="1 8">Cell membrane</location>
        <topology evidence="1 8">Multi-pass membrane protein</topology>
    </subcellularLocation>
</comment>
<protein>
    <recommendedName>
        <fullName evidence="8">Probable membrane transporter protein</fullName>
    </recommendedName>
</protein>
<dbReference type="PANTHER" id="PTHR30269">
    <property type="entry name" value="TRANSMEMBRANE PROTEIN YFCA"/>
    <property type="match status" value="1"/>
</dbReference>
<evidence type="ECO:0000313" key="9">
    <source>
        <dbReference type="EMBL" id="PRX92397.1"/>
    </source>
</evidence>
<dbReference type="InterPro" id="IPR002781">
    <property type="entry name" value="TM_pro_TauE-like"/>
</dbReference>
<sequence length="239" mass="24202">MADWAIIAITGAAVLLGSLVQSSVGLGVGLIAAPVLTLLAPELMPGAMLIVTFSLPLLTTGREMAHIDWRGIRWAFAGRIAGTVAGVWVVAMVSRTLLDLLVAGVILTAVILSVTAPSIRRSPATLVAAGTASGVFGTATSIGGPPVALLYQHAPGPEVRATLGAFLGLGTALSIASLAVAGQLSWDEVVAGLWLLPFLLAGFALAGPLRRYLDGGRTRTALLAVSALSATVLAARALL</sequence>
<keyword evidence="5 8" id="KW-0812">Transmembrane</keyword>
<feature type="transmembrane region" description="Helical" evidence="8">
    <location>
        <begin position="221"/>
        <end position="238"/>
    </location>
</feature>
<accession>A0A2T0PU17</accession>
<dbReference type="AlphaFoldDB" id="A0A2T0PU17"/>
<feature type="transmembrane region" description="Helical" evidence="8">
    <location>
        <begin position="163"/>
        <end position="182"/>
    </location>
</feature>
<evidence type="ECO:0000256" key="4">
    <source>
        <dbReference type="ARBA" id="ARBA00022475"/>
    </source>
</evidence>
<feature type="transmembrane region" description="Helical" evidence="8">
    <location>
        <begin position="97"/>
        <end position="114"/>
    </location>
</feature>
<keyword evidence="3" id="KW-0813">Transport</keyword>
<keyword evidence="10" id="KW-1185">Reference proteome</keyword>
<evidence type="ECO:0000256" key="5">
    <source>
        <dbReference type="ARBA" id="ARBA00022692"/>
    </source>
</evidence>
<feature type="transmembrane region" description="Helical" evidence="8">
    <location>
        <begin position="126"/>
        <end position="151"/>
    </location>
</feature>
<name>A0A2T0PU17_9ACTN</name>
<keyword evidence="6 8" id="KW-1133">Transmembrane helix</keyword>
<evidence type="ECO:0000313" key="10">
    <source>
        <dbReference type="Proteomes" id="UP000237846"/>
    </source>
</evidence>
<feature type="transmembrane region" description="Helical" evidence="8">
    <location>
        <begin position="38"/>
        <end position="59"/>
    </location>
</feature>
<gene>
    <name evidence="9" type="ORF">CLV72_110157</name>
</gene>
<organism evidence="9 10">
    <name type="scientific">Allonocardiopsis opalescens</name>
    <dbReference type="NCBI Taxonomy" id="1144618"/>
    <lineage>
        <taxon>Bacteria</taxon>
        <taxon>Bacillati</taxon>
        <taxon>Actinomycetota</taxon>
        <taxon>Actinomycetes</taxon>
        <taxon>Streptosporangiales</taxon>
        <taxon>Allonocardiopsis</taxon>
    </lineage>
</organism>
<dbReference type="InterPro" id="IPR052017">
    <property type="entry name" value="TSUP"/>
</dbReference>
<comment type="caution">
    <text evidence="9">The sequence shown here is derived from an EMBL/GenBank/DDBJ whole genome shotgun (WGS) entry which is preliminary data.</text>
</comment>
<dbReference type="GO" id="GO:0005886">
    <property type="term" value="C:plasma membrane"/>
    <property type="evidence" value="ECO:0007669"/>
    <property type="project" value="UniProtKB-SubCell"/>
</dbReference>
<keyword evidence="7 8" id="KW-0472">Membrane</keyword>